<dbReference type="Proteomes" id="UP000076842">
    <property type="component" value="Unassembled WGS sequence"/>
</dbReference>
<protein>
    <submittedName>
        <fullName evidence="1">Uncharacterized protein</fullName>
    </submittedName>
</protein>
<accession>A0A165HQK5</accession>
<name>A0A165HQK5_9BASI</name>
<dbReference type="InParanoid" id="A0A165HQK5"/>
<proteinExistence type="predicted"/>
<keyword evidence="2" id="KW-1185">Reference proteome</keyword>
<organism evidence="1 2">
    <name type="scientific">Calocera cornea HHB12733</name>
    <dbReference type="NCBI Taxonomy" id="1353952"/>
    <lineage>
        <taxon>Eukaryota</taxon>
        <taxon>Fungi</taxon>
        <taxon>Dikarya</taxon>
        <taxon>Basidiomycota</taxon>
        <taxon>Agaricomycotina</taxon>
        <taxon>Dacrymycetes</taxon>
        <taxon>Dacrymycetales</taxon>
        <taxon>Dacrymycetaceae</taxon>
        <taxon>Calocera</taxon>
    </lineage>
</organism>
<evidence type="ECO:0000313" key="2">
    <source>
        <dbReference type="Proteomes" id="UP000076842"/>
    </source>
</evidence>
<gene>
    <name evidence="1" type="ORF">CALCODRAFT_481326</name>
</gene>
<sequence length="264" mass="29486">MASNGSPLFASADALSWTSDEWVAVLGLDNALASTVKTTAHIAALQILLSGFAPATGAAHPERTPLGPRPDRLQAAEVTVPYPVTLTRHTQLNAWTPQELSLVAWFARVLASKEYYDLVYDPARPHGVLAHIKEAIVLAGIEAMTVGSGDWSAIAQKMDLPTEDVKRAYREHKCELQDRMWVYLVKMDIVDDVICAINSAVASPHCECPAYPWLRIGDRLWTQWMDKHPLHASRPDVLQAVRTFYQLARDYWRYTRGYGPTFNT</sequence>
<evidence type="ECO:0000313" key="1">
    <source>
        <dbReference type="EMBL" id="KZT59610.1"/>
    </source>
</evidence>
<dbReference type="AlphaFoldDB" id="A0A165HQK5"/>
<dbReference type="EMBL" id="KV423938">
    <property type="protein sequence ID" value="KZT59610.1"/>
    <property type="molecule type" value="Genomic_DNA"/>
</dbReference>
<reference evidence="1 2" key="1">
    <citation type="journal article" date="2016" name="Mol. Biol. Evol.">
        <title>Comparative Genomics of Early-Diverging Mushroom-Forming Fungi Provides Insights into the Origins of Lignocellulose Decay Capabilities.</title>
        <authorList>
            <person name="Nagy L.G."/>
            <person name="Riley R."/>
            <person name="Tritt A."/>
            <person name="Adam C."/>
            <person name="Daum C."/>
            <person name="Floudas D."/>
            <person name="Sun H."/>
            <person name="Yadav J.S."/>
            <person name="Pangilinan J."/>
            <person name="Larsson K.H."/>
            <person name="Matsuura K."/>
            <person name="Barry K."/>
            <person name="Labutti K."/>
            <person name="Kuo R."/>
            <person name="Ohm R.A."/>
            <person name="Bhattacharya S.S."/>
            <person name="Shirouzu T."/>
            <person name="Yoshinaga Y."/>
            <person name="Martin F.M."/>
            <person name="Grigoriev I.V."/>
            <person name="Hibbett D.S."/>
        </authorList>
    </citation>
    <scope>NUCLEOTIDE SEQUENCE [LARGE SCALE GENOMIC DNA]</scope>
    <source>
        <strain evidence="1 2">HHB12733</strain>
    </source>
</reference>